<dbReference type="EMBL" id="CP017478">
    <property type="protein sequence ID" value="AOW21346.1"/>
    <property type="molecule type" value="Genomic_DNA"/>
</dbReference>
<dbReference type="RefSeq" id="WP_070237496.1">
    <property type="nucleotide sequence ID" value="NZ_CP017478.1"/>
</dbReference>
<dbReference type="PROSITE" id="PS51257">
    <property type="entry name" value="PROKAR_LIPOPROTEIN"/>
    <property type="match status" value="1"/>
</dbReference>
<keyword evidence="4" id="KW-1185">Reference proteome</keyword>
<proteinExistence type="predicted"/>
<accession>A0A1D8P9Z8</accession>
<sequence length="250" mass="27991">MKSLKALITLTLIFLISSCDTDSEYTSTSGILIVNFNHNWDGESVTPSDFNVLNYTNANDDLLSITKLRYLISDIQLRKSDGTIVELSGYLLVDLTGTTSTIIANVPFENYSGISFTFGFDQEDNIDGQYADLNSTSWNWPEMLGGGYHFMQFEGKYDDNGNESPFAYHMGTAKLPNGEFGQNYFEVNLPGFSVTSDATLNVEMNIAEWFKNPNVWDLSMYNIDLMGNYDAQVMMNQNGQSVFSLGEITQ</sequence>
<dbReference type="Proteomes" id="UP000176050">
    <property type="component" value="Chromosome"/>
</dbReference>
<evidence type="ECO:0000256" key="1">
    <source>
        <dbReference type="SAM" id="SignalP"/>
    </source>
</evidence>
<organism evidence="3 4">
    <name type="scientific">Urechidicola croceus</name>
    <dbReference type="NCBI Taxonomy" id="1850246"/>
    <lineage>
        <taxon>Bacteria</taxon>
        <taxon>Pseudomonadati</taxon>
        <taxon>Bacteroidota</taxon>
        <taxon>Flavobacteriia</taxon>
        <taxon>Flavobacteriales</taxon>
        <taxon>Flavobacteriaceae</taxon>
        <taxon>Urechidicola</taxon>
    </lineage>
</organism>
<evidence type="ECO:0000313" key="3">
    <source>
        <dbReference type="EMBL" id="AOW21346.1"/>
    </source>
</evidence>
<dbReference type="KEGG" id="lul:LPB138_11935"/>
<feature type="signal peptide" evidence="1">
    <location>
        <begin position="1"/>
        <end position="21"/>
    </location>
</feature>
<name>A0A1D8P9Z8_9FLAO</name>
<dbReference type="STRING" id="1850246.LPB138_11935"/>
<protein>
    <recommendedName>
        <fullName evidence="2">Copper-binding protein MbnP-like domain-containing protein</fullName>
    </recommendedName>
</protein>
<dbReference type="AlphaFoldDB" id="A0A1D8P9Z8"/>
<dbReference type="OrthoDB" id="1422031at2"/>
<evidence type="ECO:0000259" key="2">
    <source>
        <dbReference type="Pfam" id="PF20243"/>
    </source>
</evidence>
<keyword evidence="1" id="KW-0732">Signal</keyword>
<evidence type="ECO:0000313" key="4">
    <source>
        <dbReference type="Proteomes" id="UP000176050"/>
    </source>
</evidence>
<reference evidence="3 4" key="1">
    <citation type="submission" date="2016-10" db="EMBL/GenBank/DDBJ databases">
        <title>Lutibacter sp. LPB0138, isolated from marine gastropod.</title>
        <authorList>
            <person name="Kim E."/>
            <person name="Yi H."/>
        </authorList>
    </citation>
    <scope>NUCLEOTIDE SEQUENCE [LARGE SCALE GENOMIC DNA]</scope>
    <source>
        <strain evidence="3 4">LPB0138</strain>
    </source>
</reference>
<gene>
    <name evidence="3" type="ORF">LPB138_11935</name>
</gene>
<dbReference type="InterPro" id="IPR046863">
    <property type="entry name" value="MbnP-like_dom"/>
</dbReference>
<dbReference type="Pfam" id="PF20243">
    <property type="entry name" value="MbnP"/>
    <property type="match status" value="1"/>
</dbReference>
<feature type="domain" description="Copper-binding protein MbnP-like" evidence="2">
    <location>
        <begin position="33"/>
        <end position="215"/>
    </location>
</feature>
<feature type="chain" id="PRO_5009110927" description="Copper-binding protein MbnP-like domain-containing protein" evidence="1">
    <location>
        <begin position="22"/>
        <end position="250"/>
    </location>
</feature>